<dbReference type="InterPro" id="IPR051465">
    <property type="entry name" value="Cell_Envelope_Struct_Comp"/>
</dbReference>
<dbReference type="SUPFAM" id="SSF54001">
    <property type="entry name" value="Cysteine proteinases"/>
    <property type="match status" value="1"/>
</dbReference>
<dbReference type="EMBL" id="NTXW01000044">
    <property type="protein sequence ID" value="PEQ83462.1"/>
    <property type="molecule type" value="Genomic_DNA"/>
</dbReference>
<reference evidence="3 4" key="1">
    <citation type="submission" date="2017-09" db="EMBL/GenBank/DDBJ databases">
        <title>Large-scale bioinformatics analysis of Bacillus genomes uncovers conserved roles of natural products in bacterial physiology.</title>
        <authorList>
            <consortium name="Agbiome Team Llc"/>
            <person name="Bleich R.M."/>
            <person name="Kirk G.J."/>
            <person name="Santa Maria K.C."/>
            <person name="Allen S.E."/>
            <person name="Farag S."/>
            <person name="Shank E.A."/>
            <person name="Bowers A."/>
        </authorList>
    </citation>
    <scope>NUCLEOTIDE SEQUENCE [LARGE SCALE GENOMIC DNA]</scope>
    <source>
        <strain evidence="3 4">AFS006334</strain>
    </source>
</reference>
<organism evidence="3 4">
    <name type="scientific">Bacillus cereus</name>
    <dbReference type="NCBI Taxonomy" id="1396"/>
    <lineage>
        <taxon>Bacteria</taxon>
        <taxon>Bacillati</taxon>
        <taxon>Bacillota</taxon>
        <taxon>Bacilli</taxon>
        <taxon>Bacillales</taxon>
        <taxon>Bacillaceae</taxon>
        <taxon>Bacillus</taxon>
        <taxon>Bacillus cereus group</taxon>
    </lineage>
</organism>
<dbReference type="InterPro" id="IPR038765">
    <property type="entry name" value="Papain-like_cys_pep_sf"/>
</dbReference>
<comment type="caution">
    <text evidence="3">The sequence shown here is derived from an EMBL/GenBank/DDBJ whole genome shotgun (WGS) entry which is preliminary data.</text>
</comment>
<evidence type="ECO:0000313" key="3">
    <source>
        <dbReference type="EMBL" id="PEQ83462.1"/>
    </source>
</evidence>
<keyword evidence="1" id="KW-0732">Signal</keyword>
<dbReference type="Proteomes" id="UP000219869">
    <property type="component" value="Unassembled WGS sequence"/>
</dbReference>
<dbReference type="InterPro" id="IPR001119">
    <property type="entry name" value="SLH_dom"/>
</dbReference>
<dbReference type="Pfam" id="PF13529">
    <property type="entry name" value="Peptidase_C39_2"/>
    <property type="match status" value="1"/>
</dbReference>
<dbReference type="Gene3D" id="3.90.70.50">
    <property type="entry name" value="Peptidase C10, streptopain"/>
    <property type="match status" value="1"/>
</dbReference>
<evidence type="ECO:0000313" key="4">
    <source>
        <dbReference type="Proteomes" id="UP000219869"/>
    </source>
</evidence>
<dbReference type="InterPro" id="IPR044934">
    <property type="entry name" value="Streptopain_sf"/>
</dbReference>
<dbReference type="PANTHER" id="PTHR43308">
    <property type="entry name" value="OUTER MEMBRANE PROTEIN ALPHA-RELATED"/>
    <property type="match status" value="1"/>
</dbReference>
<name>A0A9X6UJS2_BACCE</name>
<evidence type="ECO:0000256" key="1">
    <source>
        <dbReference type="ARBA" id="ARBA00022729"/>
    </source>
</evidence>
<sequence length="548" mass="62267">MGFLKKTLRCIFSIVVLTVFLLSNLKYASASEKDYEVITKEAAQRKAEIYVKAIGEHSYPNWIDSKFSESKTLRDLNGKVKGYLFQIQKENQDYGYVIVNGSMIGSSILESTRAGNNPYKDIHENDAVYNGPIQYLKKENGLVTSLSTNEIIPKEDLIKNKSLKEEVVYSSKNFGGNVIQQETFNSKIIKDVPDYTWLVGCVPTAIANIVAYWSKNGFPNLLKNNETSDWLIDNLGTMMGTDRGTAEGTGGVKYGTRTDRIAPALQIYWNNRGYSSPDFNYAEYKKITFDTIKRELDSGRPYGFSVYKHNMYEEHYLTGIGYEELIIPDLNEKFQTVIVHDTWASTPEDVSLDYNELIKTIDSYLLINPYIFKDVPKGYWAYDQIMYMVGNKIMNGYGNGYFGAQDNMTREQLAAFLYRYIKPVDTNENSYGDISDSPFKKEITALTKRGIFSVNSEKKFNPKNPATRAEIAAVLTKAFDLKVKANYEFNDMKGHWANEYVKALYSNGIANGTGNKNFSPSANVTREQMAMFLYRAINLDPNYIPSPI</sequence>
<accession>A0A9X6UJS2</accession>
<dbReference type="PROSITE" id="PS51272">
    <property type="entry name" value="SLH"/>
    <property type="match status" value="2"/>
</dbReference>
<proteinExistence type="predicted"/>
<dbReference type="Pfam" id="PF00395">
    <property type="entry name" value="SLH"/>
    <property type="match status" value="3"/>
</dbReference>
<feature type="domain" description="SLH" evidence="2">
    <location>
        <begin position="484"/>
        <end position="547"/>
    </location>
</feature>
<dbReference type="RefSeq" id="WP_098324116.1">
    <property type="nucleotide sequence ID" value="NZ_NTXW01000044.1"/>
</dbReference>
<dbReference type="InterPro" id="IPR039564">
    <property type="entry name" value="Peptidase_C39-like"/>
</dbReference>
<protein>
    <submittedName>
        <fullName evidence="3">S-layer protein</fullName>
    </submittedName>
</protein>
<dbReference type="AlphaFoldDB" id="A0A9X6UJS2"/>
<dbReference type="PANTHER" id="PTHR43308:SF1">
    <property type="entry name" value="OUTER MEMBRANE PROTEIN ALPHA"/>
    <property type="match status" value="1"/>
</dbReference>
<evidence type="ECO:0000259" key="2">
    <source>
        <dbReference type="PROSITE" id="PS51272"/>
    </source>
</evidence>
<gene>
    <name evidence="3" type="ORF">CN475_23330</name>
</gene>
<feature type="domain" description="SLH" evidence="2">
    <location>
        <begin position="368"/>
        <end position="431"/>
    </location>
</feature>